<evidence type="ECO:0000256" key="1">
    <source>
        <dbReference type="ARBA" id="ARBA00022723"/>
    </source>
</evidence>
<evidence type="ECO:0000256" key="5">
    <source>
        <dbReference type="ARBA" id="ARBA00023163"/>
    </source>
</evidence>
<keyword evidence="5" id="KW-0804">Transcription</keyword>
<dbReference type="Pfam" id="PF00172">
    <property type="entry name" value="Zn_clus"/>
    <property type="match status" value="1"/>
</dbReference>
<accession>A0A484FAY1</accession>
<keyword evidence="2" id="KW-0862">Zinc</keyword>
<dbReference type="GO" id="GO:0000981">
    <property type="term" value="F:DNA-binding transcription factor activity, RNA polymerase II-specific"/>
    <property type="evidence" value="ECO:0007669"/>
    <property type="project" value="InterPro"/>
</dbReference>
<dbReference type="EMBL" id="AMCV02000048">
    <property type="protein sequence ID" value="TDZ14675.1"/>
    <property type="molecule type" value="Genomic_DNA"/>
</dbReference>
<evidence type="ECO:0000256" key="6">
    <source>
        <dbReference type="ARBA" id="ARBA00023242"/>
    </source>
</evidence>
<feature type="domain" description="Zn(2)-C6 fungal-type" evidence="7">
    <location>
        <begin position="55"/>
        <end position="84"/>
    </location>
</feature>
<reference evidence="9" key="1">
    <citation type="journal article" date="2013" name="New Phytol.">
        <title>Comparative genomic and transcriptomic analyses reveal the hemibiotrophic stage shift of Colletotrichum fungi.</title>
        <authorList>
            <person name="Gan P."/>
            <person name="Ikeda K."/>
            <person name="Irieda H."/>
            <person name="Narusaka M."/>
            <person name="O'Connell R.J."/>
            <person name="Narusaka Y."/>
            <person name="Takano Y."/>
            <person name="Kubo Y."/>
            <person name="Shirasu K."/>
        </authorList>
    </citation>
    <scope>NUCLEOTIDE SEQUENCE [LARGE SCALE GENOMIC DNA]</scope>
    <source>
        <strain evidence="9">104-T / ATCC 96160 / CBS 514.97 / LARS 414 / MAFF 240422</strain>
    </source>
</reference>
<dbReference type="CDD" id="cd00067">
    <property type="entry name" value="GAL4"/>
    <property type="match status" value="1"/>
</dbReference>
<keyword evidence="6" id="KW-0539">Nucleus</keyword>
<proteinExistence type="predicted"/>
<protein>
    <submittedName>
        <fullName evidence="8">Aspercryptin biosynthesis cluster-specific transcription regulator atnN</fullName>
    </submittedName>
</protein>
<comment type="caution">
    <text evidence="8">The sequence shown here is derived from an EMBL/GenBank/DDBJ whole genome shotgun (WGS) entry which is preliminary data.</text>
</comment>
<evidence type="ECO:0000313" key="9">
    <source>
        <dbReference type="Proteomes" id="UP000014480"/>
    </source>
</evidence>
<dbReference type="AlphaFoldDB" id="A0A484FAY1"/>
<dbReference type="InterPro" id="IPR001138">
    <property type="entry name" value="Zn2Cys6_DnaBD"/>
</dbReference>
<dbReference type="InterPro" id="IPR036864">
    <property type="entry name" value="Zn2-C6_fun-type_DNA-bd_sf"/>
</dbReference>
<evidence type="ECO:0000313" key="8">
    <source>
        <dbReference type="EMBL" id="TDZ14675.1"/>
    </source>
</evidence>
<reference evidence="9" key="2">
    <citation type="journal article" date="2019" name="Mol. Plant Microbe Interact.">
        <title>Genome sequence resources for four phytopathogenic fungi from the Colletotrichum orbiculare species complex.</title>
        <authorList>
            <person name="Gan P."/>
            <person name="Tsushima A."/>
            <person name="Narusaka M."/>
            <person name="Narusaka Y."/>
            <person name="Takano Y."/>
            <person name="Kubo Y."/>
            <person name="Shirasu K."/>
        </authorList>
    </citation>
    <scope>GENOME REANNOTATION</scope>
    <source>
        <strain evidence="9">104-T / ATCC 96160 / CBS 514.97 / LARS 414 / MAFF 240422</strain>
    </source>
</reference>
<gene>
    <name evidence="8" type="primary">atnN-3</name>
    <name evidence="8" type="ORF">Cob_v012309</name>
</gene>
<evidence type="ECO:0000256" key="4">
    <source>
        <dbReference type="ARBA" id="ARBA00023125"/>
    </source>
</evidence>
<evidence type="ECO:0000259" key="7">
    <source>
        <dbReference type="PROSITE" id="PS50048"/>
    </source>
</evidence>
<dbReference type="GO" id="GO:0008270">
    <property type="term" value="F:zinc ion binding"/>
    <property type="evidence" value="ECO:0007669"/>
    <property type="project" value="InterPro"/>
</dbReference>
<dbReference type="PANTHER" id="PTHR36206:SF13">
    <property type="entry name" value="TRANSCRIPTIONAL REGULATORY PROTEIN MOC3"/>
    <property type="match status" value="1"/>
</dbReference>
<dbReference type="SUPFAM" id="SSF57701">
    <property type="entry name" value="Zn2/Cys6 DNA-binding domain"/>
    <property type="match status" value="1"/>
</dbReference>
<dbReference type="PROSITE" id="PS00463">
    <property type="entry name" value="ZN2_CY6_FUNGAL_1"/>
    <property type="match status" value="1"/>
</dbReference>
<dbReference type="PANTHER" id="PTHR36206">
    <property type="entry name" value="ASPERCRYPTIN BIOSYNTHESIS CLUSTER-SPECIFIC TRANSCRIPTION REGULATOR ATNN-RELATED"/>
    <property type="match status" value="1"/>
</dbReference>
<keyword evidence="1" id="KW-0479">Metal-binding</keyword>
<keyword evidence="4" id="KW-0238">DNA-binding</keyword>
<evidence type="ECO:0000256" key="3">
    <source>
        <dbReference type="ARBA" id="ARBA00023015"/>
    </source>
</evidence>
<dbReference type="PROSITE" id="PS50048">
    <property type="entry name" value="ZN2_CY6_FUNGAL_2"/>
    <property type="match status" value="1"/>
</dbReference>
<name>A0A484FAY1_COLOR</name>
<sequence length="557" mass="62798">MELLPTLISGEAWGARKGAGTKTARMVVGSSFMTTFALEQRPRFTRAGKPKSRNGCHTCRRRHTKCDEGKPACQTCLKYQGFCTGYDTKKRPEAVQHRPVVPKLAGTGYSVLVEPNYASLIFPSQLEKDHFDYWRSFTQTTHLFNSDILSQILPQISWADPVIKNAALAIGAAALETTRERRIAGKGRDHTTALTYYGKALKLLYSSPTSPERALLACFLFVTFESLQGNMAAGLNHINHGVTILEQAHAHNSISSSLLGGIVGSFRHIAQYSWALNGVHPQETATQVPWCCRGRRKRYAIDEIPLVFATLEEACYWGDIARHHVEHHGPLYTKFQVRGSSSAALPRLPSDYGSPSSARRIRSYMPYFDRWNRAFIPLAIRAEEQRQSHAESYYKAVSLRIHYLFIWVGVRTAGWTDVEEAGKVEAAFADIVDLSRQLLEAQAARSRPSAETEVFTMEDSPTWPLASSYRLSASLESRRKIMQLFREFPRRDVLFDTRAFLAMMEWLDEMASAGALPEDDSPVSDAIVFDQDKVSLRRRVWDAERGRWTNSDIAFSF</sequence>
<dbReference type="OrthoDB" id="3598904at2759"/>
<keyword evidence="9" id="KW-1185">Reference proteome</keyword>
<dbReference type="GO" id="GO:0003677">
    <property type="term" value="F:DNA binding"/>
    <property type="evidence" value="ECO:0007669"/>
    <property type="project" value="UniProtKB-KW"/>
</dbReference>
<keyword evidence="3" id="KW-0805">Transcription regulation</keyword>
<dbReference type="Gene3D" id="4.10.240.10">
    <property type="entry name" value="Zn(2)-C6 fungal-type DNA-binding domain"/>
    <property type="match status" value="1"/>
</dbReference>
<dbReference type="Proteomes" id="UP000014480">
    <property type="component" value="Unassembled WGS sequence"/>
</dbReference>
<dbReference type="STRING" id="1213857.A0A484FAY1"/>
<organism evidence="8 9">
    <name type="scientific">Colletotrichum orbiculare (strain 104-T / ATCC 96160 / CBS 514.97 / LARS 414 / MAFF 240422)</name>
    <name type="common">Cucumber anthracnose fungus</name>
    <name type="synonym">Colletotrichum lagenarium</name>
    <dbReference type="NCBI Taxonomy" id="1213857"/>
    <lineage>
        <taxon>Eukaryota</taxon>
        <taxon>Fungi</taxon>
        <taxon>Dikarya</taxon>
        <taxon>Ascomycota</taxon>
        <taxon>Pezizomycotina</taxon>
        <taxon>Sordariomycetes</taxon>
        <taxon>Hypocreomycetidae</taxon>
        <taxon>Glomerellales</taxon>
        <taxon>Glomerellaceae</taxon>
        <taxon>Colletotrichum</taxon>
        <taxon>Colletotrichum orbiculare species complex</taxon>
    </lineage>
</organism>
<evidence type="ECO:0000256" key="2">
    <source>
        <dbReference type="ARBA" id="ARBA00022833"/>
    </source>
</evidence>
<dbReference type="InterPro" id="IPR052360">
    <property type="entry name" value="Transcr_Regulatory_Proteins"/>
</dbReference>
<dbReference type="SMART" id="SM00066">
    <property type="entry name" value="GAL4"/>
    <property type="match status" value="1"/>
</dbReference>